<dbReference type="InterPro" id="IPR036583">
    <property type="entry name" value="23S_rRNA_IVS_sf"/>
</dbReference>
<proteinExistence type="predicted"/>
<sequence>MLPRAEKFPRAYRFTVTQRLVDAALDLQEALCEAQSQRAAPRLSALRRADAALNNLRLYLRLAWDWRWLTAGQYEHVSAMVVEIGRLLGGWLKQSTRQGG</sequence>
<evidence type="ECO:0000259" key="1">
    <source>
        <dbReference type="Pfam" id="PF22296"/>
    </source>
</evidence>
<evidence type="ECO:0000313" key="2">
    <source>
        <dbReference type="EMBL" id="EXI77309.1"/>
    </source>
</evidence>
<dbReference type="Proteomes" id="UP000021816">
    <property type="component" value="Unassembled WGS sequence"/>
</dbReference>
<dbReference type="SUPFAM" id="SSF158446">
    <property type="entry name" value="IVS-encoded protein-like"/>
    <property type="match status" value="1"/>
</dbReference>
<protein>
    <recommendedName>
        <fullName evidence="1">bAvd-like domain-containing protein</fullName>
    </recommendedName>
</protein>
<feature type="domain" description="bAvd-like" evidence="1">
    <location>
        <begin position="3"/>
        <end position="94"/>
    </location>
</feature>
<dbReference type="CDD" id="cd16376">
    <property type="entry name" value="Avd_like"/>
    <property type="match status" value="1"/>
</dbReference>
<dbReference type="Gene3D" id="1.20.1440.60">
    <property type="entry name" value="23S rRNA-intervening sequence"/>
    <property type="match status" value="1"/>
</dbReference>
<dbReference type="AlphaFoldDB" id="A0A011QEV7"/>
<name>A0A011QEV7_9PROT</name>
<dbReference type="PATRIC" id="fig|1454003.3.peg.3920"/>
<gene>
    <name evidence="2" type="ORF">AW10_03861</name>
</gene>
<dbReference type="Pfam" id="PF22296">
    <property type="entry name" value="bAvd"/>
    <property type="match status" value="1"/>
</dbReference>
<dbReference type="InterPro" id="IPR055360">
    <property type="entry name" value="bAvd"/>
</dbReference>
<organism evidence="2 3">
    <name type="scientific">Candidatus Accumulibacter appositus</name>
    <dbReference type="NCBI Taxonomy" id="1454003"/>
    <lineage>
        <taxon>Bacteria</taxon>
        <taxon>Pseudomonadati</taxon>
        <taxon>Pseudomonadota</taxon>
        <taxon>Betaproteobacteria</taxon>
        <taxon>Candidatus Accumulibacter</taxon>
    </lineage>
</organism>
<reference evidence="2 3" key="1">
    <citation type="submission" date="2014-02" db="EMBL/GenBank/DDBJ databases">
        <title>Expanding our view of genomic diversity in Candidatus Accumulibacter clades.</title>
        <authorList>
            <person name="Skennerton C.T."/>
            <person name="Barr J.J."/>
            <person name="Slater F.R."/>
            <person name="Bond P.L."/>
            <person name="Tyson G.W."/>
        </authorList>
    </citation>
    <scope>NUCLEOTIDE SEQUENCE [LARGE SCALE GENOMIC DNA]</scope>
    <source>
        <strain evidence="3">BA-92</strain>
    </source>
</reference>
<accession>A0A011QEV7</accession>
<evidence type="ECO:0000313" key="3">
    <source>
        <dbReference type="Proteomes" id="UP000021816"/>
    </source>
</evidence>
<dbReference type="STRING" id="1454003.AW10_03861"/>
<comment type="caution">
    <text evidence="2">The sequence shown here is derived from an EMBL/GenBank/DDBJ whole genome shotgun (WGS) entry which is preliminary data.</text>
</comment>
<dbReference type="EMBL" id="JEMX01000104">
    <property type="protein sequence ID" value="EXI77309.1"/>
    <property type="molecule type" value="Genomic_DNA"/>
</dbReference>
<dbReference type="NCBIfam" id="NF033474">
    <property type="entry name" value="DivGenRetAVD"/>
    <property type="match status" value="1"/>
</dbReference>